<name>A0AAV8YJF2_9CUCU</name>
<dbReference type="Proteomes" id="UP001162162">
    <property type="component" value="Unassembled WGS sequence"/>
</dbReference>
<feature type="chain" id="PRO_5043619916" description="DUF4218 domain-containing protein" evidence="1">
    <location>
        <begin position="23"/>
        <end position="426"/>
    </location>
</feature>
<proteinExistence type="predicted"/>
<dbReference type="PANTHER" id="PTHR33053">
    <property type="entry name" value="PROTEIN, PUTATIVE-RELATED"/>
    <property type="match status" value="1"/>
</dbReference>
<accession>A0AAV8YJF2</accession>
<keyword evidence="3" id="KW-1185">Reference proteome</keyword>
<sequence>MSIMIIIIVLIIRVTLIMLCSQTNPLIKQKTCDKCTEPGEYYDGRVILKKISSSKRTDTSFRLQQDEEHHLGISPLTRLNVGLVSTFPIDYMHACCLGVCRKLLNFWIGGNLKTRLPNRLVKTISQRLVSLKPYIPLEFNRKPRSLDELQRWKATEFRSFLLYLGPVVLKDVTDLAVYEHFLLFHCAISILISDRHISKYGFEYPNKLLCAFVTHCEKLYGKQFLIYNVHILCHLVDDVKNYGPLDRFSAFPFENYLGVLKKLIKSPTQPLQQIHRRLKEADYFFRINCSQKSLVHLLEHNSGPTSIYTCCRQYRKVKYQNFILCAKFQSSADSYCLIKGDIVFEIHNIILYEESTFLIGKQYVEKRPLYNYPIESSELGICIVDILSEHYFSWSIKDVVSKCLVLPFNNKLVCVPIIHTLTEDSI</sequence>
<reference evidence="2" key="1">
    <citation type="journal article" date="2023" name="Insect Mol. Biol.">
        <title>Genome sequencing provides insights into the evolution of gene families encoding plant cell wall-degrading enzymes in longhorned beetles.</title>
        <authorList>
            <person name="Shin N.R."/>
            <person name="Okamura Y."/>
            <person name="Kirsch R."/>
            <person name="Pauchet Y."/>
        </authorList>
    </citation>
    <scope>NUCLEOTIDE SEQUENCE</scope>
    <source>
        <strain evidence="2">AMC_N1</strain>
    </source>
</reference>
<feature type="signal peptide" evidence="1">
    <location>
        <begin position="1"/>
        <end position="22"/>
    </location>
</feature>
<dbReference type="AlphaFoldDB" id="A0AAV8YJF2"/>
<dbReference type="EMBL" id="JAPWTK010000091">
    <property type="protein sequence ID" value="KAJ8951029.1"/>
    <property type="molecule type" value="Genomic_DNA"/>
</dbReference>
<gene>
    <name evidence="2" type="ORF">NQ318_006414</name>
</gene>
<evidence type="ECO:0008006" key="4">
    <source>
        <dbReference type="Google" id="ProtNLM"/>
    </source>
</evidence>
<evidence type="ECO:0000313" key="2">
    <source>
        <dbReference type="EMBL" id="KAJ8951029.1"/>
    </source>
</evidence>
<protein>
    <recommendedName>
        <fullName evidence="4">DUF4218 domain-containing protein</fullName>
    </recommendedName>
</protein>
<evidence type="ECO:0000256" key="1">
    <source>
        <dbReference type="SAM" id="SignalP"/>
    </source>
</evidence>
<evidence type="ECO:0000313" key="3">
    <source>
        <dbReference type="Proteomes" id="UP001162162"/>
    </source>
</evidence>
<organism evidence="2 3">
    <name type="scientific">Aromia moschata</name>
    <dbReference type="NCBI Taxonomy" id="1265417"/>
    <lineage>
        <taxon>Eukaryota</taxon>
        <taxon>Metazoa</taxon>
        <taxon>Ecdysozoa</taxon>
        <taxon>Arthropoda</taxon>
        <taxon>Hexapoda</taxon>
        <taxon>Insecta</taxon>
        <taxon>Pterygota</taxon>
        <taxon>Neoptera</taxon>
        <taxon>Endopterygota</taxon>
        <taxon>Coleoptera</taxon>
        <taxon>Polyphaga</taxon>
        <taxon>Cucujiformia</taxon>
        <taxon>Chrysomeloidea</taxon>
        <taxon>Cerambycidae</taxon>
        <taxon>Cerambycinae</taxon>
        <taxon>Callichromatini</taxon>
        <taxon>Aromia</taxon>
    </lineage>
</organism>
<comment type="caution">
    <text evidence="2">The sequence shown here is derived from an EMBL/GenBank/DDBJ whole genome shotgun (WGS) entry which is preliminary data.</text>
</comment>
<keyword evidence="1" id="KW-0732">Signal</keyword>